<dbReference type="AlphaFoldDB" id="A0ABD3WC30"/>
<dbReference type="EMBL" id="JBJQND010000007">
    <property type="protein sequence ID" value="KAL3871460.1"/>
    <property type="molecule type" value="Genomic_DNA"/>
</dbReference>
<reference evidence="1 2" key="1">
    <citation type="submission" date="2024-11" db="EMBL/GenBank/DDBJ databases">
        <title>Chromosome-level genome assembly of the freshwater bivalve Anodonta woodiana.</title>
        <authorList>
            <person name="Chen X."/>
        </authorList>
    </citation>
    <scope>NUCLEOTIDE SEQUENCE [LARGE SCALE GENOMIC DNA]</scope>
    <source>
        <strain evidence="1">MN2024</strain>
        <tissue evidence="1">Gills</tissue>
    </source>
</reference>
<evidence type="ECO:0000313" key="1">
    <source>
        <dbReference type="EMBL" id="KAL3871460.1"/>
    </source>
</evidence>
<keyword evidence="2" id="KW-1185">Reference proteome</keyword>
<dbReference type="Proteomes" id="UP001634394">
    <property type="component" value="Unassembled WGS sequence"/>
</dbReference>
<gene>
    <name evidence="1" type="ORF">ACJMK2_039456</name>
</gene>
<comment type="caution">
    <text evidence="1">The sequence shown here is derived from an EMBL/GenBank/DDBJ whole genome shotgun (WGS) entry which is preliminary data.</text>
</comment>
<accession>A0ABD3WC30</accession>
<organism evidence="1 2">
    <name type="scientific">Sinanodonta woodiana</name>
    <name type="common">Chinese pond mussel</name>
    <name type="synonym">Anodonta woodiana</name>
    <dbReference type="NCBI Taxonomy" id="1069815"/>
    <lineage>
        <taxon>Eukaryota</taxon>
        <taxon>Metazoa</taxon>
        <taxon>Spiralia</taxon>
        <taxon>Lophotrochozoa</taxon>
        <taxon>Mollusca</taxon>
        <taxon>Bivalvia</taxon>
        <taxon>Autobranchia</taxon>
        <taxon>Heteroconchia</taxon>
        <taxon>Palaeoheterodonta</taxon>
        <taxon>Unionida</taxon>
        <taxon>Unionoidea</taxon>
        <taxon>Unionidae</taxon>
        <taxon>Unioninae</taxon>
        <taxon>Sinanodonta</taxon>
    </lineage>
</organism>
<evidence type="ECO:0000313" key="2">
    <source>
        <dbReference type="Proteomes" id="UP001634394"/>
    </source>
</evidence>
<proteinExistence type="predicted"/>
<protein>
    <submittedName>
        <fullName evidence="1">Uncharacterized protein</fullName>
    </submittedName>
</protein>
<name>A0ABD3WC30_SINWO</name>
<sequence length="52" mass="6155">MLQVQEDYIEVWSLRQKDGKYYFPDTEDDAWIVHADIVGHLDSAQMASRVFH</sequence>